<reference evidence="1" key="1">
    <citation type="submission" date="2019-10" db="EMBL/GenBank/DDBJ databases">
        <authorList>
            <consortium name="DOE Joint Genome Institute"/>
            <person name="Kuo A."/>
            <person name="Miyauchi S."/>
            <person name="Kiss E."/>
            <person name="Drula E."/>
            <person name="Kohler A."/>
            <person name="Sanchez-Garcia M."/>
            <person name="Andreopoulos B."/>
            <person name="Barry K.W."/>
            <person name="Bonito G."/>
            <person name="Buee M."/>
            <person name="Carver A."/>
            <person name="Chen C."/>
            <person name="Cichocki N."/>
            <person name="Clum A."/>
            <person name="Culley D."/>
            <person name="Crous P.W."/>
            <person name="Fauchery L."/>
            <person name="Girlanda M."/>
            <person name="Hayes R."/>
            <person name="Keri Z."/>
            <person name="Labutti K."/>
            <person name="Lipzen A."/>
            <person name="Lombard V."/>
            <person name="Magnuson J."/>
            <person name="Maillard F."/>
            <person name="Morin E."/>
            <person name="Murat C."/>
            <person name="Nolan M."/>
            <person name="Ohm R."/>
            <person name="Pangilinan J."/>
            <person name="Pereira M."/>
            <person name="Perotto S."/>
            <person name="Peter M."/>
            <person name="Riley R."/>
            <person name="Sitrit Y."/>
            <person name="Stielow B."/>
            <person name="Szollosi G."/>
            <person name="Zifcakova L."/>
            <person name="Stursova M."/>
            <person name="Spatafora J.W."/>
            <person name="Tedersoo L."/>
            <person name="Vaario L.-M."/>
            <person name="Yamada A."/>
            <person name="Yan M."/>
            <person name="Wang P."/>
            <person name="Xu J."/>
            <person name="Bruns T."/>
            <person name="Baldrian P."/>
            <person name="Vilgalys R."/>
            <person name="Henrissat B."/>
            <person name="Grigoriev I.V."/>
            <person name="Hibbett D."/>
            <person name="Nagy L.G."/>
            <person name="Martin F.M."/>
        </authorList>
    </citation>
    <scope>NUCLEOTIDE SEQUENCE</scope>
    <source>
        <strain evidence="1">P2</strain>
    </source>
</reference>
<gene>
    <name evidence="1" type="ORF">BDM02DRAFT_3097370</name>
</gene>
<protein>
    <submittedName>
        <fullName evidence="1">DnaJ-domain-containing protein</fullName>
    </submittedName>
</protein>
<accession>A0ACB6ZE44</accession>
<organism evidence="1 2">
    <name type="scientific">Thelephora ganbajun</name>
    <name type="common">Ganba fungus</name>
    <dbReference type="NCBI Taxonomy" id="370292"/>
    <lineage>
        <taxon>Eukaryota</taxon>
        <taxon>Fungi</taxon>
        <taxon>Dikarya</taxon>
        <taxon>Basidiomycota</taxon>
        <taxon>Agaricomycotina</taxon>
        <taxon>Agaricomycetes</taxon>
        <taxon>Thelephorales</taxon>
        <taxon>Thelephoraceae</taxon>
        <taxon>Thelephora</taxon>
    </lineage>
</organism>
<comment type="caution">
    <text evidence="1">The sequence shown here is derived from an EMBL/GenBank/DDBJ whole genome shotgun (WGS) entry which is preliminary data.</text>
</comment>
<keyword evidence="2" id="KW-1185">Reference proteome</keyword>
<dbReference type="EMBL" id="MU118024">
    <property type="protein sequence ID" value="KAF9647882.1"/>
    <property type="molecule type" value="Genomic_DNA"/>
</dbReference>
<sequence>RLHIIQDILSESDLYKVLGVQRVVGPIDKQALRRAYLTRSRKCHPDKFPGVTDATKAFQKVSVAYNVLSRPSLKNNYDSMSSEQRRNFDFFRSQPPPEETFRSVLLGVLNEFLDGDLEVVRNFLRATNTFNSSIQLGEEGIESVLMTLHSIRQRALTCRTCVWTLHGELCHLLELQHAFRQLAYTDVWTRSRLTIQIVRLTINLPLKVEEALTTDYLQRQGRHSRECSEGQEEYPRKSFIPHRICLVIRGIVVVLERMENILK</sequence>
<feature type="non-terminal residue" evidence="1">
    <location>
        <position position="1"/>
    </location>
</feature>
<name>A0ACB6ZE44_THEGA</name>
<reference evidence="1" key="2">
    <citation type="journal article" date="2020" name="Nat. Commun.">
        <title>Large-scale genome sequencing of mycorrhizal fungi provides insights into the early evolution of symbiotic traits.</title>
        <authorList>
            <person name="Miyauchi S."/>
            <person name="Kiss E."/>
            <person name="Kuo A."/>
            <person name="Drula E."/>
            <person name="Kohler A."/>
            <person name="Sanchez-Garcia M."/>
            <person name="Morin E."/>
            <person name="Andreopoulos B."/>
            <person name="Barry K.W."/>
            <person name="Bonito G."/>
            <person name="Buee M."/>
            <person name="Carver A."/>
            <person name="Chen C."/>
            <person name="Cichocki N."/>
            <person name="Clum A."/>
            <person name="Culley D."/>
            <person name="Crous P.W."/>
            <person name="Fauchery L."/>
            <person name="Girlanda M."/>
            <person name="Hayes R.D."/>
            <person name="Keri Z."/>
            <person name="LaButti K."/>
            <person name="Lipzen A."/>
            <person name="Lombard V."/>
            <person name="Magnuson J."/>
            <person name="Maillard F."/>
            <person name="Murat C."/>
            <person name="Nolan M."/>
            <person name="Ohm R.A."/>
            <person name="Pangilinan J."/>
            <person name="Pereira M.F."/>
            <person name="Perotto S."/>
            <person name="Peter M."/>
            <person name="Pfister S."/>
            <person name="Riley R."/>
            <person name="Sitrit Y."/>
            <person name="Stielow J.B."/>
            <person name="Szollosi G."/>
            <person name="Zifcakova L."/>
            <person name="Stursova M."/>
            <person name="Spatafora J.W."/>
            <person name="Tedersoo L."/>
            <person name="Vaario L.M."/>
            <person name="Yamada A."/>
            <person name="Yan M."/>
            <person name="Wang P."/>
            <person name="Xu J."/>
            <person name="Bruns T."/>
            <person name="Baldrian P."/>
            <person name="Vilgalys R."/>
            <person name="Dunand C."/>
            <person name="Henrissat B."/>
            <person name="Grigoriev I.V."/>
            <person name="Hibbett D."/>
            <person name="Nagy L.G."/>
            <person name="Martin F.M."/>
        </authorList>
    </citation>
    <scope>NUCLEOTIDE SEQUENCE</scope>
    <source>
        <strain evidence="1">P2</strain>
    </source>
</reference>
<evidence type="ECO:0000313" key="1">
    <source>
        <dbReference type="EMBL" id="KAF9647882.1"/>
    </source>
</evidence>
<proteinExistence type="predicted"/>
<dbReference type="Proteomes" id="UP000886501">
    <property type="component" value="Unassembled WGS sequence"/>
</dbReference>
<evidence type="ECO:0000313" key="2">
    <source>
        <dbReference type="Proteomes" id="UP000886501"/>
    </source>
</evidence>